<evidence type="ECO:0000256" key="3">
    <source>
        <dbReference type="ARBA" id="ARBA00014046"/>
    </source>
</evidence>
<evidence type="ECO:0000256" key="10">
    <source>
        <dbReference type="RuleBase" id="RU004182"/>
    </source>
</evidence>
<evidence type="ECO:0000256" key="5">
    <source>
        <dbReference type="ARBA" id="ARBA00022827"/>
    </source>
</evidence>
<dbReference type="InterPro" id="IPR002081">
    <property type="entry name" value="Cryptochrome/DNA_photolyase_1"/>
</dbReference>
<dbReference type="PRINTS" id="PR00147">
    <property type="entry name" value="DNAPHOTLYASE"/>
</dbReference>
<comment type="cofactor">
    <cofactor evidence="1">
        <name>(6R)-5,10-methylene-5,6,7,8-tetrahydrofolate</name>
        <dbReference type="ChEBI" id="CHEBI:15636"/>
    </cofactor>
</comment>
<evidence type="ECO:0000256" key="7">
    <source>
        <dbReference type="ARBA" id="ARBA00033999"/>
    </source>
</evidence>
<evidence type="ECO:0000256" key="9">
    <source>
        <dbReference type="PIRSR" id="PIRSR602081-2"/>
    </source>
</evidence>
<dbReference type="STRING" id="32040.SAMN04489710_10741"/>
<keyword evidence="12" id="KW-0456">Lyase</keyword>
<dbReference type="PROSITE" id="PS51645">
    <property type="entry name" value="PHR_CRY_ALPHA_BETA"/>
    <property type="match status" value="1"/>
</dbReference>
<dbReference type="EMBL" id="FOMQ01000007">
    <property type="protein sequence ID" value="SFD84753.1"/>
    <property type="molecule type" value="Genomic_DNA"/>
</dbReference>
<dbReference type="GO" id="GO:0003904">
    <property type="term" value="F:deoxyribodipyrimidine photo-lyase activity"/>
    <property type="evidence" value="ECO:0007669"/>
    <property type="project" value="UniProtKB-EC"/>
</dbReference>
<organism evidence="12 13">
    <name type="scientific">Paracidovorax konjaci</name>
    <dbReference type="NCBI Taxonomy" id="32040"/>
    <lineage>
        <taxon>Bacteria</taxon>
        <taxon>Pseudomonadati</taxon>
        <taxon>Pseudomonadota</taxon>
        <taxon>Betaproteobacteria</taxon>
        <taxon>Burkholderiales</taxon>
        <taxon>Comamonadaceae</taxon>
        <taxon>Paracidovorax</taxon>
    </lineage>
</organism>
<dbReference type="InterPro" id="IPR005101">
    <property type="entry name" value="Cryptochr/Photolyase_FAD-bd"/>
</dbReference>
<dbReference type="InterPro" id="IPR006050">
    <property type="entry name" value="DNA_photolyase_N"/>
</dbReference>
<feature type="domain" description="Photolyase/cryptochrome alpha/beta" evidence="11">
    <location>
        <begin position="8"/>
        <end position="140"/>
    </location>
</feature>
<accession>A0A1I1VUI9</accession>
<comment type="cofactor">
    <cofactor evidence="8">
        <name>FAD</name>
        <dbReference type="ChEBI" id="CHEBI:57692"/>
    </cofactor>
    <text evidence="8">Binds 1 FAD per subunit.</text>
</comment>
<dbReference type="EC" id="4.1.99.3" evidence="2"/>
<dbReference type="Pfam" id="PF00875">
    <property type="entry name" value="DNA_photolyase"/>
    <property type="match status" value="1"/>
</dbReference>
<gene>
    <name evidence="12" type="ORF">SAMN04489710_10741</name>
</gene>
<evidence type="ECO:0000256" key="2">
    <source>
        <dbReference type="ARBA" id="ARBA00013149"/>
    </source>
</evidence>
<evidence type="ECO:0000313" key="13">
    <source>
        <dbReference type="Proteomes" id="UP000199517"/>
    </source>
</evidence>
<dbReference type="InterPro" id="IPR014729">
    <property type="entry name" value="Rossmann-like_a/b/a_fold"/>
</dbReference>
<dbReference type="GO" id="GO:0071949">
    <property type="term" value="F:FAD binding"/>
    <property type="evidence" value="ECO:0007669"/>
    <property type="project" value="TreeGrafter"/>
</dbReference>
<dbReference type="GO" id="GO:0000719">
    <property type="term" value="P:photoreactive repair"/>
    <property type="evidence" value="ECO:0007669"/>
    <property type="project" value="UniProtKB-ARBA"/>
</dbReference>
<evidence type="ECO:0000259" key="11">
    <source>
        <dbReference type="PROSITE" id="PS51645"/>
    </source>
</evidence>
<evidence type="ECO:0000256" key="1">
    <source>
        <dbReference type="ARBA" id="ARBA00001932"/>
    </source>
</evidence>
<feature type="site" description="Electron transfer via tryptophanyl radical" evidence="9">
    <location>
        <position position="396"/>
    </location>
</feature>
<comment type="similarity">
    <text evidence="10">Belongs to the DNA photolyase family.</text>
</comment>
<protein>
    <recommendedName>
        <fullName evidence="3">Deoxyribodipyrimidine photo-lyase</fullName>
        <ecNumber evidence="2">4.1.99.3</ecNumber>
    </recommendedName>
</protein>
<dbReference type="InterPro" id="IPR036134">
    <property type="entry name" value="Crypto/Photolyase_FAD-like_sf"/>
</dbReference>
<dbReference type="SUPFAM" id="SSF48173">
    <property type="entry name" value="Cryptochrome/photolyase FAD-binding domain"/>
    <property type="match status" value="1"/>
</dbReference>
<keyword evidence="5 8" id="KW-0274">FAD</keyword>
<dbReference type="SUPFAM" id="SSF52425">
    <property type="entry name" value="Cryptochrome/photolyase, N-terminal domain"/>
    <property type="match status" value="1"/>
</dbReference>
<feature type="binding site" evidence="8">
    <location>
        <begin position="386"/>
        <end position="388"/>
    </location>
    <ligand>
        <name>FAD</name>
        <dbReference type="ChEBI" id="CHEBI:57692"/>
    </ligand>
</feature>
<keyword evidence="6 10" id="KW-0157">Chromophore</keyword>
<dbReference type="AlphaFoldDB" id="A0A1I1VUI9"/>
<dbReference type="Gene3D" id="3.40.50.620">
    <property type="entry name" value="HUPs"/>
    <property type="match status" value="1"/>
</dbReference>
<evidence type="ECO:0000256" key="4">
    <source>
        <dbReference type="ARBA" id="ARBA00022630"/>
    </source>
</evidence>
<evidence type="ECO:0000313" key="12">
    <source>
        <dbReference type="EMBL" id="SFD84753.1"/>
    </source>
</evidence>
<feature type="site" description="Electron transfer via tryptophanyl radical" evidence="9">
    <location>
        <position position="317"/>
    </location>
</feature>
<reference evidence="13" key="1">
    <citation type="submission" date="2016-10" db="EMBL/GenBank/DDBJ databases">
        <authorList>
            <person name="Varghese N."/>
            <person name="Submissions S."/>
        </authorList>
    </citation>
    <scope>NUCLEOTIDE SEQUENCE [LARGE SCALE GENOMIC DNA]</scope>
    <source>
        <strain evidence="13">DSM 7481</strain>
    </source>
</reference>
<dbReference type="PROSITE" id="PS00691">
    <property type="entry name" value="DNA_PHOTOLYASES_1_2"/>
    <property type="match status" value="1"/>
</dbReference>
<dbReference type="InterPro" id="IPR036155">
    <property type="entry name" value="Crypto/Photolyase_N_sf"/>
</dbReference>
<feature type="binding site" evidence="8">
    <location>
        <begin position="285"/>
        <end position="292"/>
    </location>
    <ligand>
        <name>FAD</name>
        <dbReference type="ChEBI" id="CHEBI:57692"/>
    </ligand>
</feature>
<feature type="binding site" evidence="8">
    <location>
        <position position="235"/>
    </location>
    <ligand>
        <name>FAD</name>
        <dbReference type="ChEBI" id="CHEBI:57692"/>
    </ligand>
</feature>
<dbReference type="GO" id="GO:0003677">
    <property type="term" value="F:DNA binding"/>
    <property type="evidence" value="ECO:0007669"/>
    <property type="project" value="TreeGrafter"/>
</dbReference>
<dbReference type="Gene3D" id="1.25.40.80">
    <property type="match status" value="1"/>
</dbReference>
<dbReference type="FunFam" id="1.10.579.10:FF:000003">
    <property type="entry name" value="Deoxyribodipyrimidine photo-lyase"/>
    <property type="match status" value="1"/>
</dbReference>
<dbReference type="PANTHER" id="PTHR11455:SF9">
    <property type="entry name" value="CRYPTOCHROME CIRCADIAN CLOCK 5 ISOFORM X1"/>
    <property type="match status" value="1"/>
</dbReference>
<dbReference type="Gene3D" id="1.10.579.10">
    <property type="entry name" value="DNA Cyclobutane Dipyrimidine Photolyase, subunit A, domain 3"/>
    <property type="match status" value="1"/>
</dbReference>
<proteinExistence type="inferred from homology"/>
<dbReference type="PANTHER" id="PTHR11455">
    <property type="entry name" value="CRYPTOCHROME"/>
    <property type="match status" value="1"/>
</dbReference>
<dbReference type="Proteomes" id="UP000199517">
    <property type="component" value="Unassembled WGS sequence"/>
</dbReference>
<sequence length="494" mass="55267">MIMEPTFSSGLVWFRRDLRSDDHAALHHALRQCAQVHCVFVFDKPILDPLPRADRRVEFIRESLVELDASLRELSGHPHGGLIVRHAVAAEEIPALAGRLGVEAVFANHDDEPAALERDTRVRHALAAGVRLLTYKDHTLFERAEILTQGGTPYTVFTPYKNAWLRKVDDFYLSAYPVESRGRRLAPRPEWARGGVPPLADIGFEPAGLDKLPLPPGMAGARTLFEDFLARIDRYDDARDFPAVKGPSYLSVHLRFGTLSPRLAARTAHARMQKGSAGAATWLSELIWRDFYFQILAHYPQVAGGASFKPAYDAIAWEDGAEAKEHFAAWCAGRTGYPLVDAAMAQIKQTGYMHNRLRMVVASFLVKDLGVDWRWGERYFAEKLNDFDLSANNGGWQWASSSGCDAQPYFRIFNPVSQSRKFDPKGRFIRAYLPQLAALPDAHVHAPWEAGPLEREAAGVRLGDNYPHPLVEHGEARQRTLERYAVVKANTGPA</sequence>
<name>A0A1I1VUI9_9BURK</name>
<dbReference type="InterPro" id="IPR018394">
    <property type="entry name" value="DNA_photolyase_1_CS_C"/>
</dbReference>
<evidence type="ECO:0000256" key="6">
    <source>
        <dbReference type="ARBA" id="ARBA00022991"/>
    </source>
</evidence>
<dbReference type="GO" id="GO:0009416">
    <property type="term" value="P:response to light stimulus"/>
    <property type="evidence" value="ECO:0007669"/>
    <property type="project" value="TreeGrafter"/>
</dbReference>
<dbReference type="PROSITE" id="PS00394">
    <property type="entry name" value="DNA_PHOTOLYASES_1_1"/>
    <property type="match status" value="1"/>
</dbReference>
<feature type="site" description="Electron transfer via tryptophanyl radical" evidence="9">
    <location>
        <position position="373"/>
    </location>
</feature>
<keyword evidence="4 8" id="KW-0285">Flavoprotein</keyword>
<feature type="binding site" evidence="8">
    <location>
        <position position="282"/>
    </location>
    <ligand>
        <name>FAD</name>
        <dbReference type="ChEBI" id="CHEBI:57692"/>
    </ligand>
</feature>
<evidence type="ECO:0000256" key="8">
    <source>
        <dbReference type="PIRSR" id="PIRSR602081-1"/>
    </source>
</evidence>
<comment type="catalytic activity">
    <reaction evidence="7">
        <text>cyclobutadipyrimidine (in DNA) = 2 pyrimidine residues (in DNA).</text>
        <dbReference type="EC" id="4.1.99.3"/>
    </reaction>
</comment>
<keyword evidence="13" id="KW-1185">Reference proteome</keyword>
<dbReference type="Pfam" id="PF03441">
    <property type="entry name" value="FAD_binding_7"/>
    <property type="match status" value="1"/>
</dbReference>